<proteinExistence type="predicted"/>
<name>A0A242KDP1_9ENTE</name>
<dbReference type="Proteomes" id="UP000195141">
    <property type="component" value="Chromosome"/>
</dbReference>
<dbReference type="EMBL" id="NGMM01000001">
    <property type="protein sequence ID" value="OTP19177.1"/>
    <property type="molecule type" value="Genomic_DNA"/>
</dbReference>
<dbReference type="AlphaFoldDB" id="A0A242KDP1"/>
<accession>A0A242KDP1</accession>
<keyword evidence="3" id="KW-1185">Reference proteome</keyword>
<organism evidence="1">
    <name type="scientific">Candidatus Enterococcus clewellii</name>
    <dbReference type="NCBI Taxonomy" id="1834193"/>
    <lineage>
        <taxon>Bacteria</taxon>
        <taxon>Bacillati</taxon>
        <taxon>Bacillota</taxon>
        <taxon>Bacilli</taxon>
        <taxon>Lactobacillales</taxon>
        <taxon>Enterococcaceae</taxon>
        <taxon>Enterococcus</taxon>
    </lineage>
</organism>
<sequence>MKVNKLILKRFCGEEIYPVKNATWRILDGDGTWDDPYSLWLEIACGPGENLNEDTKSLDAEPNLDISFYAATLNKEDVKAGFIMENQNKENESDALMYYCAHQPMRKNQMEVLEREGGVLVIRVTAETTDVNYYDGSKPDNTIEITARFLLKK</sequence>
<evidence type="ECO:0000313" key="1">
    <source>
        <dbReference type="EMBL" id="OTP19177.1"/>
    </source>
</evidence>
<protein>
    <submittedName>
        <fullName evidence="1">Uncharacterized protein</fullName>
    </submittedName>
</protein>
<reference evidence="2" key="2">
    <citation type="submission" date="2017-05" db="EMBL/GenBank/DDBJ databases">
        <authorList>
            <consortium name="The Broad Institute Genomics Platform"/>
            <consortium name="The Broad Institute Genomic Center for Infectious Diseases"/>
            <person name="Earl A."/>
            <person name="Manson A."/>
            <person name="Schwartman J."/>
            <person name="Gilmore M."/>
            <person name="Abouelleil A."/>
            <person name="Cao P."/>
            <person name="Chapman S."/>
            <person name="Cusick C."/>
            <person name="Shea T."/>
            <person name="Young S."/>
            <person name="Neafsey D."/>
            <person name="Nusbaum C."/>
            <person name="Birren B."/>
        </authorList>
    </citation>
    <scope>NUCLEOTIDE SEQUENCE</scope>
    <source>
        <strain evidence="2">9E7_DIV0242</strain>
    </source>
</reference>
<evidence type="ECO:0000313" key="2">
    <source>
        <dbReference type="EMBL" id="WYJ89261.1"/>
    </source>
</evidence>
<reference evidence="2" key="3">
    <citation type="submission" date="2024-03" db="EMBL/GenBank/DDBJ databases">
        <title>The Genome Sequence of Enterococcus sp. DIV0242b.</title>
        <authorList>
            <consortium name="The Broad Institute Genomics Platform"/>
            <consortium name="The Broad Institute Microbial Omics Core"/>
            <consortium name="The Broad Institute Genomic Center for Infectious Diseases"/>
            <person name="Earl A."/>
            <person name="Manson A."/>
            <person name="Gilmore M."/>
            <person name="Schwartman J."/>
            <person name="Shea T."/>
            <person name="Abouelleil A."/>
            <person name="Cao P."/>
            <person name="Chapman S."/>
            <person name="Cusick C."/>
            <person name="Young S."/>
            <person name="Neafsey D."/>
            <person name="Nusbaum C."/>
            <person name="Birren B."/>
        </authorList>
    </citation>
    <scope>NUCLEOTIDE SEQUENCE</scope>
    <source>
        <strain evidence="2">9E7_DIV0242</strain>
    </source>
</reference>
<dbReference type="EMBL" id="CP147247">
    <property type="protein sequence ID" value="WYJ89261.1"/>
    <property type="molecule type" value="Genomic_DNA"/>
</dbReference>
<evidence type="ECO:0000313" key="3">
    <source>
        <dbReference type="Proteomes" id="UP000195141"/>
    </source>
</evidence>
<reference evidence="1" key="1">
    <citation type="submission" date="2017-05" db="EMBL/GenBank/DDBJ databases">
        <title>The Genome Sequence of Enterococcus sp. 9E7_DIV0242.</title>
        <authorList>
            <consortium name="The Broad Institute Genomics Platform"/>
            <consortium name="The Broad Institute Genomic Center for Infectious Diseases"/>
            <person name="Earl A."/>
            <person name="Manson A."/>
            <person name="Schwartman J."/>
            <person name="Gilmore M."/>
            <person name="Abouelleil A."/>
            <person name="Cao P."/>
            <person name="Chapman S."/>
            <person name="Cusick C."/>
            <person name="Shea T."/>
            <person name="Young S."/>
            <person name="Neafsey D."/>
            <person name="Nusbaum C."/>
            <person name="Birren B."/>
        </authorList>
    </citation>
    <scope>NUCLEOTIDE SEQUENCE [LARGE SCALE GENOMIC DNA]</scope>
    <source>
        <strain evidence="1">9E7_DIV0242</strain>
    </source>
</reference>
<gene>
    <name evidence="2" type="ORF">A5888_000980</name>
    <name evidence="1" type="ORF">A5888_000991</name>
</gene>